<dbReference type="Gene3D" id="3.40.50.720">
    <property type="entry name" value="NAD(P)-binding Rossmann-like Domain"/>
    <property type="match status" value="1"/>
</dbReference>
<dbReference type="Pfam" id="PF13380">
    <property type="entry name" value="CoA_binding_2"/>
    <property type="match status" value="1"/>
</dbReference>
<dbReference type="InterPro" id="IPR003781">
    <property type="entry name" value="CoA-bd"/>
</dbReference>
<dbReference type="RefSeq" id="WP_104004500.1">
    <property type="nucleotide sequence ID" value="NZ_FNVQ01000004.1"/>
</dbReference>
<dbReference type="OrthoDB" id="9804695at2"/>
<evidence type="ECO:0000259" key="1">
    <source>
        <dbReference type="SMART" id="SM00881"/>
    </source>
</evidence>
<dbReference type="PANTHER" id="PTHR33303">
    <property type="entry name" value="CYTOPLASMIC PROTEIN-RELATED"/>
    <property type="match status" value="1"/>
</dbReference>
<keyword evidence="3" id="KW-1185">Reference proteome</keyword>
<evidence type="ECO:0000313" key="3">
    <source>
        <dbReference type="Proteomes" id="UP000236745"/>
    </source>
</evidence>
<evidence type="ECO:0000313" key="2">
    <source>
        <dbReference type="EMBL" id="SEG75923.1"/>
    </source>
</evidence>
<organism evidence="2 3">
    <name type="scientific">Marinobacterium lutimaris</name>
    <dbReference type="NCBI Taxonomy" id="568106"/>
    <lineage>
        <taxon>Bacteria</taxon>
        <taxon>Pseudomonadati</taxon>
        <taxon>Pseudomonadota</taxon>
        <taxon>Gammaproteobacteria</taxon>
        <taxon>Oceanospirillales</taxon>
        <taxon>Oceanospirillaceae</taxon>
        <taxon>Marinobacterium</taxon>
    </lineage>
</organism>
<dbReference type="SMART" id="SM00881">
    <property type="entry name" value="CoA_binding"/>
    <property type="match status" value="1"/>
</dbReference>
<sequence>MSNDKALIDRLQHEVRMIALVGASEKPHRASHRVMEFLLRHGYSVVPVNPKLAGQNLLGCPVVASLADIAGTIDMVDIFRNSEDAGAVVDEAIAVGAKSVWLQLGVINEAAAERARTAGLDVVMDRCPAIEWH</sequence>
<proteinExistence type="predicted"/>
<protein>
    <recommendedName>
        <fullName evidence="1">CoA-binding domain-containing protein</fullName>
    </recommendedName>
</protein>
<accession>A0A1H6CTE6</accession>
<dbReference type="AlphaFoldDB" id="A0A1H6CTE6"/>
<gene>
    <name evidence="2" type="ORF">SAMN05444390_104101</name>
</gene>
<dbReference type="SUPFAM" id="SSF51735">
    <property type="entry name" value="NAD(P)-binding Rossmann-fold domains"/>
    <property type="match status" value="1"/>
</dbReference>
<dbReference type="Proteomes" id="UP000236745">
    <property type="component" value="Unassembled WGS sequence"/>
</dbReference>
<dbReference type="EMBL" id="FNVQ01000004">
    <property type="protein sequence ID" value="SEG75923.1"/>
    <property type="molecule type" value="Genomic_DNA"/>
</dbReference>
<dbReference type="PANTHER" id="PTHR33303:SF2">
    <property type="entry name" value="COA-BINDING DOMAIN-CONTAINING PROTEIN"/>
    <property type="match status" value="1"/>
</dbReference>
<dbReference type="InterPro" id="IPR036291">
    <property type="entry name" value="NAD(P)-bd_dom_sf"/>
</dbReference>
<reference evidence="2 3" key="1">
    <citation type="submission" date="2016-10" db="EMBL/GenBank/DDBJ databases">
        <authorList>
            <person name="de Groot N.N."/>
        </authorList>
    </citation>
    <scope>NUCLEOTIDE SEQUENCE [LARGE SCALE GENOMIC DNA]</scope>
    <source>
        <strain evidence="2 3">DSM 22012</strain>
    </source>
</reference>
<name>A0A1H6CTE6_9GAMM</name>
<feature type="domain" description="CoA-binding" evidence="1">
    <location>
        <begin position="11"/>
        <end position="106"/>
    </location>
</feature>